<evidence type="ECO:0000256" key="4">
    <source>
        <dbReference type="ARBA" id="ARBA00022692"/>
    </source>
</evidence>
<accession>A0AA47GGS5</accession>
<name>A0AA47GGS5_9LACO</name>
<feature type="transmembrane region" description="Helical" evidence="7">
    <location>
        <begin position="140"/>
        <end position="165"/>
    </location>
</feature>
<feature type="transmembrane region" description="Helical" evidence="7">
    <location>
        <begin position="379"/>
        <end position="397"/>
    </location>
</feature>
<keyword evidence="2" id="KW-0813">Transport</keyword>
<reference evidence="9" key="1">
    <citation type="submission" date="2021-09" db="EMBL/GenBank/DDBJ databases">
        <title>Lactobacillus species from Apis mellifera, Switzerland.</title>
        <authorList>
            <person name="Pfister J."/>
            <person name="Brown A."/>
            <person name="Neumann P."/>
            <person name="Collaud A."/>
            <person name="Retschnig G."/>
            <person name="Perreten V."/>
        </authorList>
    </citation>
    <scope>NUCLEOTIDE SEQUENCE</scope>
    <source>
        <strain evidence="9">IBH002</strain>
    </source>
</reference>
<keyword evidence="4 7" id="KW-0812">Transmembrane</keyword>
<sequence>MNVENLREKNKGNWKLKVGILGISLFLQVAGSNLAAIPLIAKSFPHESVTSVQALFTIPSFTIMLFILFSNAVIKWFGKRNTVIIGMIVAVIGGIIPFFVNNFTIIVISRLLVGAGIGLFTSLAVSLIGDCFSGEEQKTLIGIQGAMGTLGNSSMTFVSGLLLGIKWQATFLYFLIVIPFLVLFMMGYTPKIEQETTVEGQSVAANNTQTKKHVKIPGLIYIAFLMLFLFFSAFMVEATASALVIEQNHLANQGALSTEIAIAGLIGAVISMAYSKIFKMLKHFTPAVAVACGAVGFIVCSKAGNMAIFFIGLLLMMIANLIIPYVYDTILGEVDGSISNMIISIAQVCNNLGAFASPYVISILCKITGLSTAVDQMKISAGILGIIAVVFVIMAILRSKGSNKARNVA</sequence>
<evidence type="ECO:0000256" key="5">
    <source>
        <dbReference type="ARBA" id="ARBA00022989"/>
    </source>
</evidence>
<feature type="transmembrane region" description="Helical" evidence="7">
    <location>
        <begin position="106"/>
        <end position="128"/>
    </location>
</feature>
<dbReference type="RefSeq" id="WP_046327742.1">
    <property type="nucleotide sequence ID" value="NZ_CP084389.1"/>
</dbReference>
<dbReference type="PANTHER" id="PTHR23517:SF3">
    <property type="entry name" value="INTEGRAL MEMBRANE TRANSPORT PROTEIN"/>
    <property type="match status" value="1"/>
</dbReference>
<evidence type="ECO:0000256" key="1">
    <source>
        <dbReference type="ARBA" id="ARBA00004651"/>
    </source>
</evidence>
<dbReference type="InterPro" id="IPR050171">
    <property type="entry name" value="MFS_Transporters"/>
</dbReference>
<evidence type="ECO:0000256" key="6">
    <source>
        <dbReference type="ARBA" id="ARBA00023136"/>
    </source>
</evidence>
<feature type="transmembrane region" description="Helical" evidence="7">
    <location>
        <begin position="307"/>
        <end position="327"/>
    </location>
</feature>
<dbReference type="InterPro" id="IPR011701">
    <property type="entry name" value="MFS"/>
</dbReference>
<organism evidence="9 10">
    <name type="scientific">Lactobacillus helsingborgensis</name>
    <dbReference type="NCBI Taxonomy" id="1218494"/>
    <lineage>
        <taxon>Bacteria</taxon>
        <taxon>Bacillati</taxon>
        <taxon>Bacillota</taxon>
        <taxon>Bacilli</taxon>
        <taxon>Lactobacillales</taxon>
        <taxon>Lactobacillaceae</taxon>
        <taxon>Lactobacillus</taxon>
    </lineage>
</organism>
<dbReference type="PROSITE" id="PS50850">
    <property type="entry name" value="MFS"/>
    <property type="match status" value="1"/>
</dbReference>
<dbReference type="GO" id="GO:0022857">
    <property type="term" value="F:transmembrane transporter activity"/>
    <property type="evidence" value="ECO:0007669"/>
    <property type="project" value="InterPro"/>
</dbReference>
<keyword evidence="3" id="KW-1003">Cell membrane</keyword>
<keyword evidence="5 7" id="KW-1133">Transmembrane helix</keyword>
<gene>
    <name evidence="9" type="ORF">LDX53_08215</name>
</gene>
<comment type="subcellular location">
    <subcellularLocation>
        <location evidence="1">Cell membrane</location>
        <topology evidence="1">Multi-pass membrane protein</topology>
    </subcellularLocation>
</comment>
<evidence type="ECO:0000313" key="9">
    <source>
        <dbReference type="EMBL" id="UZX29544.1"/>
    </source>
</evidence>
<dbReference type="InterPro" id="IPR020846">
    <property type="entry name" value="MFS_dom"/>
</dbReference>
<feature type="transmembrane region" description="Helical" evidence="7">
    <location>
        <begin position="256"/>
        <end position="274"/>
    </location>
</feature>
<evidence type="ECO:0000313" key="10">
    <source>
        <dbReference type="Proteomes" id="UP001164557"/>
    </source>
</evidence>
<feature type="transmembrane region" description="Helical" evidence="7">
    <location>
        <begin position="81"/>
        <end position="100"/>
    </location>
</feature>
<feature type="domain" description="Major facilitator superfamily (MFS) profile" evidence="8">
    <location>
        <begin position="1"/>
        <end position="400"/>
    </location>
</feature>
<feature type="transmembrane region" description="Helical" evidence="7">
    <location>
        <begin position="20"/>
        <end position="41"/>
    </location>
</feature>
<evidence type="ECO:0000259" key="8">
    <source>
        <dbReference type="PROSITE" id="PS50850"/>
    </source>
</evidence>
<dbReference type="Proteomes" id="UP001164557">
    <property type="component" value="Chromosome"/>
</dbReference>
<dbReference type="InterPro" id="IPR036259">
    <property type="entry name" value="MFS_trans_sf"/>
</dbReference>
<keyword evidence="10" id="KW-1185">Reference proteome</keyword>
<keyword evidence="6 7" id="KW-0472">Membrane</keyword>
<evidence type="ECO:0000256" key="7">
    <source>
        <dbReference type="SAM" id="Phobius"/>
    </source>
</evidence>
<evidence type="ECO:0000256" key="2">
    <source>
        <dbReference type="ARBA" id="ARBA00022448"/>
    </source>
</evidence>
<protein>
    <submittedName>
        <fullName evidence="9">MFS transporter</fullName>
    </submittedName>
</protein>
<feature type="transmembrane region" description="Helical" evidence="7">
    <location>
        <begin position="53"/>
        <end position="74"/>
    </location>
</feature>
<dbReference type="Gene3D" id="1.20.1250.20">
    <property type="entry name" value="MFS general substrate transporter like domains"/>
    <property type="match status" value="1"/>
</dbReference>
<evidence type="ECO:0000256" key="3">
    <source>
        <dbReference type="ARBA" id="ARBA00022475"/>
    </source>
</evidence>
<feature type="transmembrane region" description="Helical" evidence="7">
    <location>
        <begin position="171"/>
        <end position="188"/>
    </location>
</feature>
<dbReference type="Pfam" id="PF07690">
    <property type="entry name" value="MFS_1"/>
    <property type="match status" value="1"/>
</dbReference>
<dbReference type="GO" id="GO:0005886">
    <property type="term" value="C:plasma membrane"/>
    <property type="evidence" value="ECO:0007669"/>
    <property type="project" value="UniProtKB-SubCell"/>
</dbReference>
<dbReference type="SUPFAM" id="SSF103473">
    <property type="entry name" value="MFS general substrate transporter"/>
    <property type="match status" value="1"/>
</dbReference>
<feature type="transmembrane region" description="Helical" evidence="7">
    <location>
        <begin position="218"/>
        <end position="236"/>
    </location>
</feature>
<dbReference type="EMBL" id="CP084389">
    <property type="protein sequence ID" value="UZX29544.1"/>
    <property type="molecule type" value="Genomic_DNA"/>
</dbReference>
<dbReference type="AlphaFoldDB" id="A0AA47GGS5"/>
<dbReference type="CDD" id="cd17473">
    <property type="entry name" value="MFS_arabinose_efflux_permease_like"/>
    <property type="match status" value="1"/>
</dbReference>
<proteinExistence type="predicted"/>
<dbReference type="PANTHER" id="PTHR23517">
    <property type="entry name" value="RESISTANCE PROTEIN MDTM, PUTATIVE-RELATED-RELATED"/>
    <property type="match status" value="1"/>
</dbReference>